<dbReference type="RefSeq" id="WP_159478686.1">
    <property type="nucleotide sequence ID" value="NZ_BAAATH010000020.1"/>
</dbReference>
<dbReference type="GO" id="GO:0008168">
    <property type="term" value="F:methyltransferase activity"/>
    <property type="evidence" value="ECO:0007669"/>
    <property type="project" value="UniProtKB-KW"/>
</dbReference>
<sequence length="292" mass="30679">MNVTDRPRFAPRWLELRERADAVARAPELLHPLLEWMSAQSAPAGPPGSSGGLVIRDLGCGTGSMGRWLTVRLPGPQHWILHDLDPLLLAHAGARMPVTAADGTPVDATTRRGDLATLTADDLAGTSLVTASALLDLLTREEVEALAEACVDAGCPVLLALSVAGRVELTPPDPLDAAIADAFNDHQRRTDQGRALLGPDAVAAAVAAFERRGATVVVRPSPWRLDCAESALTAEWLRGWVGAAVAQRPELAPEAVAYLRRRLEECAAGELSVAVHHTDLLALPGPSSGSAG</sequence>
<gene>
    <name evidence="2" type="ORF">OG727_34395</name>
    <name evidence="1" type="ORF">Scani_43830</name>
</gene>
<dbReference type="Proteomes" id="UP001432292">
    <property type="component" value="Chromosome"/>
</dbReference>
<dbReference type="GO" id="GO:0032259">
    <property type="term" value="P:methylation"/>
    <property type="evidence" value="ECO:0007669"/>
    <property type="project" value="UniProtKB-KW"/>
</dbReference>
<dbReference type="EMBL" id="BLIN01000005">
    <property type="protein sequence ID" value="GFE08115.1"/>
    <property type="molecule type" value="Genomic_DNA"/>
</dbReference>
<dbReference type="SUPFAM" id="SSF53335">
    <property type="entry name" value="S-adenosyl-L-methionine-dependent methyltransferases"/>
    <property type="match status" value="1"/>
</dbReference>
<evidence type="ECO:0000313" key="1">
    <source>
        <dbReference type="EMBL" id="GFE08115.1"/>
    </source>
</evidence>
<dbReference type="Gene3D" id="3.40.50.150">
    <property type="entry name" value="Vaccinia Virus protein VP39"/>
    <property type="match status" value="1"/>
</dbReference>
<accession>A0A640SEV8</accession>
<reference evidence="1 3" key="1">
    <citation type="submission" date="2019-12" db="EMBL/GenBank/DDBJ databases">
        <title>Whole genome shotgun sequence of Streptomyces caniferus NBRC 15389.</title>
        <authorList>
            <person name="Ichikawa N."/>
            <person name="Kimura A."/>
            <person name="Kitahashi Y."/>
            <person name="Komaki H."/>
            <person name="Tamura T."/>
        </authorList>
    </citation>
    <scope>NUCLEOTIDE SEQUENCE [LARGE SCALE GENOMIC DNA]</scope>
    <source>
        <strain evidence="1 3">NBRC 15389</strain>
    </source>
</reference>
<protein>
    <submittedName>
        <fullName evidence="2">Class I SAM-dependent methyltransferase</fullName>
    </submittedName>
</protein>
<dbReference type="OrthoDB" id="7273451at2"/>
<dbReference type="GeneID" id="96633885"/>
<evidence type="ECO:0000313" key="4">
    <source>
        <dbReference type="Proteomes" id="UP001432292"/>
    </source>
</evidence>
<evidence type="ECO:0000313" key="2">
    <source>
        <dbReference type="EMBL" id="WUS26967.1"/>
    </source>
</evidence>
<keyword evidence="4" id="KW-1185">Reference proteome</keyword>
<reference evidence="2" key="2">
    <citation type="submission" date="2022-10" db="EMBL/GenBank/DDBJ databases">
        <title>The complete genomes of actinobacterial strains from the NBC collection.</title>
        <authorList>
            <person name="Joergensen T.S."/>
            <person name="Alvarez Arevalo M."/>
            <person name="Sterndorff E.B."/>
            <person name="Faurdal D."/>
            <person name="Vuksanovic O."/>
            <person name="Mourched A.-S."/>
            <person name="Charusanti P."/>
            <person name="Shaw S."/>
            <person name="Blin K."/>
            <person name="Weber T."/>
        </authorList>
    </citation>
    <scope>NUCLEOTIDE SEQUENCE</scope>
    <source>
        <strain evidence="2">NBC_01256</strain>
    </source>
</reference>
<dbReference type="AlphaFoldDB" id="A0A640SEV8"/>
<dbReference type="InterPro" id="IPR029063">
    <property type="entry name" value="SAM-dependent_MTases_sf"/>
</dbReference>
<evidence type="ECO:0000313" key="3">
    <source>
        <dbReference type="Proteomes" id="UP000435837"/>
    </source>
</evidence>
<proteinExistence type="predicted"/>
<keyword evidence="2" id="KW-0808">Transferase</keyword>
<dbReference type="EMBL" id="CP108473">
    <property type="protein sequence ID" value="WUS26967.1"/>
    <property type="molecule type" value="Genomic_DNA"/>
</dbReference>
<keyword evidence="2" id="KW-0489">Methyltransferase</keyword>
<name>A0A640SEV8_9ACTN</name>
<dbReference type="Proteomes" id="UP000435837">
    <property type="component" value="Unassembled WGS sequence"/>
</dbReference>
<organism evidence="1 3">
    <name type="scientific">Streptomyces caniferus</name>
    <dbReference type="NCBI Taxonomy" id="285557"/>
    <lineage>
        <taxon>Bacteria</taxon>
        <taxon>Bacillati</taxon>
        <taxon>Actinomycetota</taxon>
        <taxon>Actinomycetes</taxon>
        <taxon>Kitasatosporales</taxon>
        <taxon>Streptomycetaceae</taxon>
        <taxon>Streptomyces</taxon>
    </lineage>
</organism>